<organism evidence="1 2">
    <name type="scientific">Streptomyces sparsogenes DSM 40356</name>
    <dbReference type="NCBI Taxonomy" id="1331668"/>
    <lineage>
        <taxon>Bacteria</taxon>
        <taxon>Bacillati</taxon>
        <taxon>Actinomycetota</taxon>
        <taxon>Actinomycetes</taxon>
        <taxon>Kitasatosporales</taxon>
        <taxon>Streptomycetaceae</taxon>
        <taxon>Streptomyces</taxon>
    </lineage>
</organism>
<dbReference type="EMBL" id="ASQP01000102">
    <property type="protein sequence ID" value="OMI40154.1"/>
    <property type="molecule type" value="Genomic_DNA"/>
</dbReference>
<comment type="caution">
    <text evidence="1">The sequence shown here is derived from an EMBL/GenBank/DDBJ whole genome shotgun (WGS) entry which is preliminary data.</text>
</comment>
<dbReference type="Proteomes" id="UP000186168">
    <property type="component" value="Unassembled WGS sequence"/>
</dbReference>
<dbReference type="RefSeq" id="WP_076970755.1">
    <property type="nucleotide sequence ID" value="NZ_ASQP01000102.1"/>
</dbReference>
<dbReference type="STRING" id="67365.GCA_001704635_07627"/>
<dbReference type="AlphaFoldDB" id="A0A1R1SPC9"/>
<sequence length="740" mass="80845">MLTYHQVMTIDLSVLETAAKQWDEAAKKFEAVRKAYDSQVKSVGLDGTWNGQALLVARPDMQKTGEQFGAAPKEARAIASLLRDAHTQFVELRGKVKSAVADAVKAGMKVSEEGRATYDFSKVSQEEAFSLKHDPDLHATELSWTEHIAAAVKAVDDADQGVKLALKAAAQDPDIFDGAVNGFNGEAEGDIEKVEAEEAQELSTKLNSGEKLSAKEMAEYQRLFRDNQHDKTFSQTFLAGMGPKGTIELANKYFDLAKGDDKENFRALEKGLATTLATATKSPSDPFYDKWREGLKKAGVEKYDLDAVGDKISVGYGHGQQARGYQSLVTLMKQGGGYSRQFLSDVTDDMIAAERKDKNIWDLYGEFSGKDDGWFANDPVDGALDIMSRDPKIATSYLDPTSDGGNDRLKYLLRERDWDVRNTVNSTGKVEIPGNDAPDADVRSGFGRALEVAATGNAPGTDHVLGYHTDAEARVMRETIKVLDDGRNGAHIPDQLRKPLAHMLVDYTPDVHETLKGRGLYMDKDDVWNDTGDPKGAHMAVGKDSLARILRGVAEDGDAFRQVHDAEKFYAAGTLSTTDFQKPDDRAAVIEEASHVFGVYDGIGADIVSDNKDHRVSWVNHFQTGEFVATGGMQAGVSATASLAGKSSVYGFSADVVYRILYGGFYDWKEDEIAAANAKAAKITEGQFTLGQQHVNHMVAGWAKENGYGLETGLSRHLVGSGQEEYDRGRREALDIYLKG</sequence>
<gene>
    <name evidence="1" type="ORF">SPAR_07182</name>
</gene>
<keyword evidence="2" id="KW-1185">Reference proteome</keyword>
<proteinExistence type="predicted"/>
<evidence type="ECO:0000313" key="1">
    <source>
        <dbReference type="EMBL" id="OMI40154.1"/>
    </source>
</evidence>
<protein>
    <recommendedName>
        <fullName evidence="3">AG2 protein</fullName>
    </recommendedName>
</protein>
<accession>A0A1R1SPC9</accession>
<reference evidence="1 2" key="1">
    <citation type="submission" date="2013-05" db="EMBL/GenBank/DDBJ databases">
        <title>Genome sequence of Streptomyces sparsogenes DSM 40356.</title>
        <authorList>
            <person name="Coyne S."/>
            <person name="Seebeck F.P."/>
        </authorList>
    </citation>
    <scope>NUCLEOTIDE SEQUENCE [LARGE SCALE GENOMIC DNA]</scope>
    <source>
        <strain evidence="1 2">DSM 40356</strain>
    </source>
</reference>
<evidence type="ECO:0000313" key="2">
    <source>
        <dbReference type="Proteomes" id="UP000186168"/>
    </source>
</evidence>
<evidence type="ECO:0008006" key="3">
    <source>
        <dbReference type="Google" id="ProtNLM"/>
    </source>
</evidence>
<name>A0A1R1SPC9_9ACTN</name>